<name>A0ABN1KM71_9BURK</name>
<dbReference type="RefSeq" id="WP_141289678.1">
    <property type="nucleotide sequence ID" value="NZ_BAAAEW010000052.1"/>
</dbReference>
<accession>A0ABN1KM71</accession>
<evidence type="ECO:0000313" key="2">
    <source>
        <dbReference type="Proteomes" id="UP001500279"/>
    </source>
</evidence>
<proteinExistence type="predicted"/>
<organism evidence="1 2">
    <name type="scientific">Ideonella azotifigens</name>
    <dbReference type="NCBI Taxonomy" id="513160"/>
    <lineage>
        <taxon>Bacteria</taxon>
        <taxon>Pseudomonadati</taxon>
        <taxon>Pseudomonadota</taxon>
        <taxon>Betaproteobacteria</taxon>
        <taxon>Burkholderiales</taxon>
        <taxon>Sphaerotilaceae</taxon>
        <taxon>Ideonella</taxon>
    </lineage>
</organism>
<keyword evidence="2" id="KW-1185">Reference proteome</keyword>
<reference evidence="1 2" key="1">
    <citation type="journal article" date="2019" name="Int. J. Syst. Evol. Microbiol.">
        <title>The Global Catalogue of Microorganisms (GCM) 10K type strain sequencing project: providing services to taxonomists for standard genome sequencing and annotation.</title>
        <authorList>
            <consortium name="The Broad Institute Genomics Platform"/>
            <consortium name="The Broad Institute Genome Sequencing Center for Infectious Disease"/>
            <person name="Wu L."/>
            <person name="Ma J."/>
        </authorList>
    </citation>
    <scope>NUCLEOTIDE SEQUENCE [LARGE SCALE GENOMIC DNA]</scope>
    <source>
        <strain evidence="1 2">JCM 15503</strain>
    </source>
</reference>
<dbReference type="EMBL" id="BAAAEW010000052">
    <property type="protein sequence ID" value="GAA0770989.1"/>
    <property type="molecule type" value="Genomic_DNA"/>
</dbReference>
<dbReference type="Proteomes" id="UP001500279">
    <property type="component" value="Unassembled WGS sequence"/>
</dbReference>
<protein>
    <recommendedName>
        <fullName evidence="3">Cell division protein FtsI</fullName>
    </recommendedName>
</protein>
<gene>
    <name evidence="1" type="ORF">GCM10009107_63180</name>
</gene>
<comment type="caution">
    <text evidence="1">The sequence shown here is derived from an EMBL/GenBank/DDBJ whole genome shotgun (WGS) entry which is preliminary data.</text>
</comment>
<evidence type="ECO:0008006" key="3">
    <source>
        <dbReference type="Google" id="ProtNLM"/>
    </source>
</evidence>
<sequence length="179" mass="19144">MRLIASSLSAATLVLSQTGCSLFSPVPLWELAKAGGTVASMALPYGEPKASDTVYHLHPRFHTLCIAFNPDTPAQGLVPALQAELRLHQIETRVYEGVLPERCSVSLAYEAAIGWEVPPLGGGYQAYLSTLALTLRDADGAVLSSSRYEVDNGLGWGKWRSTRSKVAPVVSALVTGFEN</sequence>
<evidence type="ECO:0000313" key="1">
    <source>
        <dbReference type="EMBL" id="GAA0770989.1"/>
    </source>
</evidence>